<dbReference type="Proteomes" id="UP000076268">
    <property type="component" value="Unassembled WGS sequence"/>
</dbReference>
<dbReference type="PANTHER" id="PTHR37478:SF2">
    <property type="entry name" value="UPF0251 PROTEIN TK0562"/>
    <property type="match status" value="1"/>
</dbReference>
<evidence type="ECO:0000256" key="1">
    <source>
        <dbReference type="ARBA" id="ARBA00009350"/>
    </source>
</evidence>
<dbReference type="AlphaFoldDB" id="A0A154BMW0"/>
<dbReference type="STRING" id="1794912.AXX12_14255"/>
<protein>
    <submittedName>
        <fullName evidence="3">Uncharacterized protein</fullName>
    </submittedName>
</protein>
<comment type="similarity">
    <text evidence="1">Belongs to the UPF0251 family.</text>
</comment>
<dbReference type="PANTHER" id="PTHR37478">
    <property type="match status" value="1"/>
</dbReference>
<dbReference type="RefSeq" id="WP_066244993.1">
    <property type="nucleotide sequence ID" value="NZ_LSGP01000025.1"/>
</dbReference>
<evidence type="ECO:0000313" key="3">
    <source>
        <dbReference type="EMBL" id="KYZ75314.1"/>
    </source>
</evidence>
<gene>
    <name evidence="3" type="ORF">AXX12_14255</name>
</gene>
<keyword evidence="4" id="KW-1185">Reference proteome</keyword>
<dbReference type="EMBL" id="LSGP01000025">
    <property type="protein sequence ID" value="KYZ75314.1"/>
    <property type="molecule type" value="Genomic_DNA"/>
</dbReference>
<proteinExistence type="inferred from homology"/>
<reference evidence="3 4" key="1">
    <citation type="submission" date="2016-02" db="EMBL/GenBank/DDBJ databases">
        <title>Anaerosporomusa subterraneum gen. nov., sp. nov., a spore-forming obligate anaerobe isolated from saprolite.</title>
        <authorList>
            <person name="Choi J.K."/>
            <person name="Shah M."/>
            <person name="Yee N."/>
        </authorList>
    </citation>
    <scope>NUCLEOTIDE SEQUENCE [LARGE SCALE GENOMIC DNA]</scope>
    <source>
        <strain evidence="3 4">RU4</strain>
    </source>
</reference>
<comment type="caution">
    <text evidence="3">The sequence shown here is derived from an EMBL/GenBank/DDBJ whole genome shotgun (WGS) entry which is preliminary data.</text>
</comment>
<evidence type="ECO:0000256" key="2">
    <source>
        <dbReference type="SAM" id="MobiDB-lite"/>
    </source>
</evidence>
<accession>A0A154BMW0</accession>
<dbReference type="Pfam" id="PF02001">
    <property type="entry name" value="DUF134"/>
    <property type="match status" value="1"/>
</dbReference>
<dbReference type="OrthoDB" id="280278at2"/>
<feature type="region of interest" description="Disordered" evidence="2">
    <location>
        <begin position="139"/>
        <end position="165"/>
    </location>
</feature>
<sequence>MPRRRCCGLVEQEPFHRRFSPEEAKDTMVVTLRVEELEAVRLKDLTNMDQAACAMTMGVSRATFQRILAAARQTIASALIEGKTIIIKGGTYMVKNRRFECQECAHVWEVEPCSEGGKHGYEIACPKCGSMKKMKINDDGQKQACGGRHHGHEHGDGHSGGCCGH</sequence>
<dbReference type="InterPro" id="IPR002852">
    <property type="entry name" value="UPF0251"/>
</dbReference>
<evidence type="ECO:0000313" key="4">
    <source>
        <dbReference type="Proteomes" id="UP000076268"/>
    </source>
</evidence>
<name>A0A154BMW0_ANASB</name>
<organism evidence="3 4">
    <name type="scientific">Anaerosporomusa subterranea</name>
    <dbReference type="NCBI Taxonomy" id="1794912"/>
    <lineage>
        <taxon>Bacteria</taxon>
        <taxon>Bacillati</taxon>
        <taxon>Bacillota</taxon>
        <taxon>Negativicutes</taxon>
        <taxon>Acetonemataceae</taxon>
        <taxon>Anaerosporomusa</taxon>
    </lineage>
</organism>